<name>A0ABR2Z7I1_9AGAR</name>
<feature type="region of interest" description="Disordered" evidence="1">
    <location>
        <begin position="335"/>
        <end position="354"/>
    </location>
</feature>
<accession>A0ABR2Z7I1</accession>
<reference evidence="2 3" key="1">
    <citation type="submission" date="2024-05" db="EMBL/GenBank/DDBJ databases">
        <title>A draft genome resource for the thread blight pathogen Marasmius tenuissimus strain MS-2.</title>
        <authorList>
            <person name="Yulfo-Soto G.E."/>
            <person name="Baruah I.K."/>
            <person name="Amoako-Attah I."/>
            <person name="Bukari Y."/>
            <person name="Meinhardt L.W."/>
            <person name="Bailey B.A."/>
            <person name="Cohen S.P."/>
        </authorList>
    </citation>
    <scope>NUCLEOTIDE SEQUENCE [LARGE SCALE GENOMIC DNA]</scope>
    <source>
        <strain evidence="2 3">MS-2</strain>
    </source>
</reference>
<keyword evidence="3" id="KW-1185">Reference proteome</keyword>
<proteinExistence type="predicted"/>
<sequence length="354" mass="39483">MQSQYEDDQKKQVDVCYWKDDGRAVPFSVFLSTFPWFRLDDIPNKMKTLVGDTVGAFDAATNTWKVTSLFFTHSVRSDETILLRSAMTFQPSFDELVPLDMQTAVDTQVALYQLSISALSIVPKTPAGHKRKASDFGNINRDIRTPTRRKLLASSQEGSPTATPRPALKRIADTPAVQIHDNSAQVDLPLASSVIDLTIDSGDAPSLPIADTDDLSLDQISDMLGKPFDISSSSFKPDSKHAKWAYKYFAPMQVGFDKMESTTNRVAFSDAFGCDSVKVTINCHLKYYLWPPPPPPNILESFKQNPRGTWRDFQEADAQHYGGHKEVPGVLKFRAQSKGKMKEEDTSEIATMSE</sequence>
<organism evidence="2 3">
    <name type="scientific">Marasmius tenuissimus</name>
    <dbReference type="NCBI Taxonomy" id="585030"/>
    <lineage>
        <taxon>Eukaryota</taxon>
        <taxon>Fungi</taxon>
        <taxon>Dikarya</taxon>
        <taxon>Basidiomycota</taxon>
        <taxon>Agaricomycotina</taxon>
        <taxon>Agaricomycetes</taxon>
        <taxon>Agaricomycetidae</taxon>
        <taxon>Agaricales</taxon>
        <taxon>Marasmiineae</taxon>
        <taxon>Marasmiaceae</taxon>
        <taxon>Marasmius</taxon>
    </lineage>
</organism>
<comment type="caution">
    <text evidence="2">The sequence shown here is derived from an EMBL/GenBank/DDBJ whole genome shotgun (WGS) entry which is preliminary data.</text>
</comment>
<protein>
    <submittedName>
        <fullName evidence="2">Uncharacterized protein</fullName>
    </submittedName>
</protein>
<dbReference type="Proteomes" id="UP001437256">
    <property type="component" value="Unassembled WGS sequence"/>
</dbReference>
<evidence type="ECO:0000313" key="3">
    <source>
        <dbReference type="Proteomes" id="UP001437256"/>
    </source>
</evidence>
<dbReference type="EMBL" id="JBBXMP010000471">
    <property type="protein sequence ID" value="KAL0057645.1"/>
    <property type="molecule type" value="Genomic_DNA"/>
</dbReference>
<evidence type="ECO:0000313" key="2">
    <source>
        <dbReference type="EMBL" id="KAL0057645.1"/>
    </source>
</evidence>
<gene>
    <name evidence="2" type="ORF">AAF712_015705</name>
</gene>
<evidence type="ECO:0000256" key="1">
    <source>
        <dbReference type="SAM" id="MobiDB-lite"/>
    </source>
</evidence>